<dbReference type="EMBL" id="LUAW01000002">
    <property type="protein sequence ID" value="KYQ73531.1"/>
    <property type="molecule type" value="Genomic_DNA"/>
</dbReference>
<dbReference type="PANTHER" id="PTHR43767:SF1">
    <property type="entry name" value="NONRIBOSOMAL PEPTIDE SYNTHASE PES1 (EUROFUNG)-RELATED"/>
    <property type="match status" value="1"/>
</dbReference>
<comment type="caution">
    <text evidence="3">The sequence shown here is derived from an EMBL/GenBank/DDBJ whole genome shotgun (WGS) entry which is preliminary data.</text>
</comment>
<accession>A0A151Y662</accession>
<proteinExistence type="predicted"/>
<feature type="domain" description="AMP-dependent synthetase/ligase" evidence="1">
    <location>
        <begin position="29"/>
        <end position="409"/>
    </location>
</feature>
<dbReference type="RefSeq" id="WP_067665625.1">
    <property type="nucleotide sequence ID" value="NZ_CBCSIK010000006.1"/>
</dbReference>
<name>A0A151Y662_9GAMM</name>
<gene>
    <name evidence="3" type="ORF">AZH43_05275</name>
</gene>
<dbReference type="Gene3D" id="3.40.50.12780">
    <property type="entry name" value="N-terminal domain of ligase-like"/>
    <property type="match status" value="1"/>
</dbReference>
<dbReference type="Gene3D" id="3.30.300.30">
    <property type="match status" value="1"/>
</dbReference>
<dbReference type="SUPFAM" id="SSF56801">
    <property type="entry name" value="Acetyl-CoA synthetase-like"/>
    <property type="match status" value="1"/>
</dbReference>
<dbReference type="PANTHER" id="PTHR43767">
    <property type="entry name" value="LONG-CHAIN-FATTY-ACID--COA LIGASE"/>
    <property type="match status" value="1"/>
</dbReference>
<keyword evidence="3" id="KW-0436">Ligase</keyword>
<evidence type="ECO:0000259" key="1">
    <source>
        <dbReference type="Pfam" id="PF00501"/>
    </source>
</evidence>
<dbReference type="NCBIfam" id="NF006181">
    <property type="entry name" value="PRK08314.1"/>
    <property type="match status" value="1"/>
</dbReference>
<dbReference type="STRING" id="1806892.AZH43_05275"/>
<dbReference type="InterPro" id="IPR042099">
    <property type="entry name" value="ANL_N_sf"/>
</dbReference>
<dbReference type="GO" id="GO:0016878">
    <property type="term" value="F:acid-thiol ligase activity"/>
    <property type="evidence" value="ECO:0007669"/>
    <property type="project" value="UniProtKB-ARBA"/>
</dbReference>
<dbReference type="Proteomes" id="UP000076276">
    <property type="component" value="Unassembled WGS sequence"/>
</dbReference>
<dbReference type="InterPro" id="IPR045851">
    <property type="entry name" value="AMP-bd_C_sf"/>
</dbReference>
<dbReference type="InterPro" id="IPR050237">
    <property type="entry name" value="ATP-dep_AMP-bd_enzyme"/>
</dbReference>
<evidence type="ECO:0000313" key="4">
    <source>
        <dbReference type="Proteomes" id="UP000076276"/>
    </source>
</evidence>
<evidence type="ECO:0000259" key="2">
    <source>
        <dbReference type="Pfam" id="PF13193"/>
    </source>
</evidence>
<feature type="domain" description="AMP-binding enzyme C-terminal" evidence="2">
    <location>
        <begin position="463"/>
        <end position="538"/>
    </location>
</feature>
<sequence length="551" mass="61935">MSTLHFNHLPRHLSQNLSYPQTGLYEHLTTNAQRYPDKVAVNYYGSQVNYAELNERVERFAGYLQQQENVQAGDRVVISMQNSVSFIIAYYAILRCDAVAVPVNPMNKALELEWYVSDTESKVAVVGSELVSEFETLLGKTCLGKIIATRYADDLFTSTEFVIPETVLQAPVVEETTEVVNLQTALQHAPICTQAVRSGEDLAVVLYTSGTTAHPKGCMLSHRALVAQILTQINWSPWDNTAKVLSVTPFFHVTGMINAMCLPIWLGATTYLMTRWDRLCAAQVVDMHGLTHWCCIPTMVVDLLAMPNVNKFNFKSFTHVYGGGTGMPHAIAQDFETLTGIEFIEGWGMTEMAAGVHLNPYGRGKRQCLGVPLFDVDTRVIDPETSAELGIRQNGEIISTSPCLFSGYWKNPEATEASFIEHDGKRFFKTGDVGYFDEEGYFFMADRLKRMINVSGYKVWPSEVESILYQNEKILENCIIPCNKNDRGESVKAIVVLKANQMMTEDELRQWCRDNMSAYKVPKVVEFVNELPKTASGKINWRLLQDKEMSA</sequence>
<dbReference type="Pfam" id="PF13193">
    <property type="entry name" value="AMP-binding_C"/>
    <property type="match status" value="1"/>
</dbReference>
<reference evidence="3 4" key="1">
    <citation type="submission" date="2016-03" db="EMBL/GenBank/DDBJ databases">
        <title>Acinetobacter genomospecies 28 strain ANC 4149.</title>
        <authorList>
            <person name="Radolfova-Krizova L."/>
            <person name="Nemec A."/>
        </authorList>
    </citation>
    <scope>NUCLEOTIDE SEQUENCE [LARGE SCALE GENOMIC DNA]</scope>
    <source>
        <strain evidence="3 4">ANC 4149</strain>
    </source>
</reference>
<keyword evidence="4" id="KW-1185">Reference proteome</keyword>
<protein>
    <submittedName>
        <fullName evidence="3">Long-chain fatty acid--CoA ligase</fullName>
    </submittedName>
</protein>
<dbReference type="OrthoDB" id="9803968at2"/>
<dbReference type="InterPro" id="IPR000873">
    <property type="entry name" value="AMP-dep_synth/lig_dom"/>
</dbReference>
<dbReference type="AlphaFoldDB" id="A0A151Y662"/>
<dbReference type="Pfam" id="PF00501">
    <property type="entry name" value="AMP-binding"/>
    <property type="match status" value="1"/>
</dbReference>
<dbReference type="InterPro" id="IPR025110">
    <property type="entry name" value="AMP-bd_C"/>
</dbReference>
<evidence type="ECO:0000313" key="3">
    <source>
        <dbReference type="EMBL" id="KYQ73531.1"/>
    </source>
</evidence>
<organism evidence="3 4">
    <name type="scientific">Acinetobacter pragensis</name>
    <dbReference type="NCBI Taxonomy" id="1806892"/>
    <lineage>
        <taxon>Bacteria</taxon>
        <taxon>Pseudomonadati</taxon>
        <taxon>Pseudomonadota</taxon>
        <taxon>Gammaproteobacteria</taxon>
        <taxon>Moraxellales</taxon>
        <taxon>Moraxellaceae</taxon>
        <taxon>Acinetobacter</taxon>
    </lineage>
</organism>